<dbReference type="EMBL" id="JBHRTR010000034">
    <property type="protein sequence ID" value="MFC3229902.1"/>
    <property type="molecule type" value="Genomic_DNA"/>
</dbReference>
<feature type="domain" description="Amidase" evidence="1">
    <location>
        <begin position="27"/>
        <end position="452"/>
    </location>
</feature>
<accession>A0ABV7L5J5</accession>
<dbReference type="PROSITE" id="PS00571">
    <property type="entry name" value="AMIDASES"/>
    <property type="match status" value="1"/>
</dbReference>
<evidence type="ECO:0000313" key="2">
    <source>
        <dbReference type="EMBL" id="MFC3229902.1"/>
    </source>
</evidence>
<gene>
    <name evidence="2" type="ORF">ACFOGJ_21810</name>
</gene>
<dbReference type="InterPro" id="IPR000120">
    <property type="entry name" value="Amidase"/>
</dbReference>
<name>A0ABV7L5J5_9PROT</name>
<dbReference type="Gene3D" id="3.90.1300.10">
    <property type="entry name" value="Amidase signature (AS) domain"/>
    <property type="match status" value="1"/>
</dbReference>
<dbReference type="Proteomes" id="UP001595528">
    <property type="component" value="Unassembled WGS sequence"/>
</dbReference>
<dbReference type="PANTHER" id="PTHR11895:SF176">
    <property type="entry name" value="AMIDASE AMID-RELATED"/>
    <property type="match status" value="1"/>
</dbReference>
<proteinExistence type="predicted"/>
<comment type="caution">
    <text evidence="2">The sequence shown here is derived from an EMBL/GenBank/DDBJ whole genome shotgun (WGS) entry which is preliminary data.</text>
</comment>
<dbReference type="SUPFAM" id="SSF75304">
    <property type="entry name" value="Amidase signature (AS) enzymes"/>
    <property type="match status" value="1"/>
</dbReference>
<evidence type="ECO:0000313" key="3">
    <source>
        <dbReference type="Proteomes" id="UP001595528"/>
    </source>
</evidence>
<sequence length="474" mass="49435">MSGQDLTDLDLVAAADGVAAGRFSARELVEAALKRIERWNPVVNAFISVDADACLQAADAADAARAAGGDLGPLHGVPLAHKDLFGRKGYQATCGSKVRRDRVAAGTATVLERLDAAGALNLGGLNMSELATGPTGHNLHYGHCRNPWNPERFTGGSSSGTGAAVAARLVPGGLGTDTGGSIRLPSAFCGIVGLKPTQGRVSRHGVMGLSFSLDNIGPMTRTVRDCARMTDVLAGHDPLDTTSARLPPPNCEAAVGRSVRGLRVGVVEDGHYTRYLSPEAAALLEDAKAVLADCGATLVPVSLPHQELLANLSNVLLGAEATMFHGPDLVERGDDIQPQVRARQMAGFGYPALAYTRALQLRGPILREVVATGFAGADVILLPIINTTARGIAETDVGSAPGMAEFIAQVSSCSRPLNYLGLPGLVSPCGFDSDGLPMAFQLMGRPFDEETLFQVAAAYEAETRWCDRSPPEPG</sequence>
<dbReference type="InterPro" id="IPR023631">
    <property type="entry name" value="Amidase_dom"/>
</dbReference>
<dbReference type="RefSeq" id="WP_379904544.1">
    <property type="nucleotide sequence ID" value="NZ_JBHRTR010000034.1"/>
</dbReference>
<dbReference type="PANTHER" id="PTHR11895">
    <property type="entry name" value="TRANSAMIDASE"/>
    <property type="match status" value="1"/>
</dbReference>
<reference evidence="3" key="1">
    <citation type="journal article" date="2019" name="Int. J. Syst. Evol. Microbiol.">
        <title>The Global Catalogue of Microorganisms (GCM) 10K type strain sequencing project: providing services to taxonomists for standard genome sequencing and annotation.</title>
        <authorList>
            <consortium name="The Broad Institute Genomics Platform"/>
            <consortium name="The Broad Institute Genome Sequencing Center for Infectious Disease"/>
            <person name="Wu L."/>
            <person name="Ma J."/>
        </authorList>
    </citation>
    <scope>NUCLEOTIDE SEQUENCE [LARGE SCALE GENOMIC DNA]</scope>
    <source>
        <strain evidence="3">KCTC 42964</strain>
    </source>
</reference>
<dbReference type="Pfam" id="PF01425">
    <property type="entry name" value="Amidase"/>
    <property type="match status" value="1"/>
</dbReference>
<keyword evidence="3" id="KW-1185">Reference proteome</keyword>
<protein>
    <submittedName>
        <fullName evidence="2">Amidase</fullName>
    </submittedName>
</protein>
<dbReference type="InterPro" id="IPR020556">
    <property type="entry name" value="Amidase_CS"/>
</dbReference>
<evidence type="ECO:0000259" key="1">
    <source>
        <dbReference type="Pfam" id="PF01425"/>
    </source>
</evidence>
<dbReference type="InterPro" id="IPR036928">
    <property type="entry name" value="AS_sf"/>
</dbReference>
<organism evidence="2 3">
    <name type="scientific">Marinibaculum pumilum</name>
    <dbReference type="NCBI Taxonomy" id="1766165"/>
    <lineage>
        <taxon>Bacteria</taxon>
        <taxon>Pseudomonadati</taxon>
        <taxon>Pseudomonadota</taxon>
        <taxon>Alphaproteobacteria</taxon>
        <taxon>Rhodospirillales</taxon>
        <taxon>Rhodospirillaceae</taxon>
        <taxon>Marinibaculum</taxon>
    </lineage>
</organism>